<keyword evidence="2" id="KW-1185">Reference proteome</keyword>
<sequence>LLLSSVYVVWCIEDNATDVIQETIRYLLDFSEIPNVNSTAPTFRASHRTAATMQHIYETFLEDDGSDDGNVVRGIDPALGKLDGHEVLIFDISGFGSEQIMRGEVHFYLRRRDTTKSGRARQLRAKSLCINEYCSENQQLETIRVSPEKVIWDATKPLAEANALGANQLVVRVRLL</sequence>
<name>A0A0B1RRS9_OESDE</name>
<dbReference type="AlphaFoldDB" id="A0A0B1RRS9"/>
<feature type="non-terminal residue" evidence="1">
    <location>
        <position position="1"/>
    </location>
</feature>
<evidence type="ECO:0000313" key="1">
    <source>
        <dbReference type="EMBL" id="KHJ75758.1"/>
    </source>
</evidence>
<gene>
    <name evidence="1" type="ORF">OESDEN_24626</name>
</gene>
<organism evidence="1 2">
    <name type="scientific">Oesophagostomum dentatum</name>
    <name type="common">Nodular worm</name>
    <dbReference type="NCBI Taxonomy" id="61180"/>
    <lineage>
        <taxon>Eukaryota</taxon>
        <taxon>Metazoa</taxon>
        <taxon>Ecdysozoa</taxon>
        <taxon>Nematoda</taxon>
        <taxon>Chromadorea</taxon>
        <taxon>Rhabditida</taxon>
        <taxon>Rhabditina</taxon>
        <taxon>Rhabditomorpha</taxon>
        <taxon>Strongyloidea</taxon>
        <taxon>Strongylidae</taxon>
        <taxon>Oesophagostomum</taxon>
    </lineage>
</organism>
<reference evidence="1 2" key="1">
    <citation type="submission" date="2014-03" db="EMBL/GenBank/DDBJ databases">
        <title>Draft genome of the hookworm Oesophagostomum dentatum.</title>
        <authorList>
            <person name="Mitreva M."/>
        </authorList>
    </citation>
    <scope>NUCLEOTIDE SEQUENCE [LARGE SCALE GENOMIC DNA]</scope>
    <source>
        <strain evidence="1 2">OD-Hann</strain>
    </source>
</reference>
<dbReference type="OrthoDB" id="5987191at2759"/>
<accession>A0A0B1RRS9</accession>
<protein>
    <submittedName>
        <fullName evidence="1">Uncharacterized protein</fullName>
    </submittedName>
</protein>
<proteinExistence type="predicted"/>
<dbReference type="Proteomes" id="UP000053660">
    <property type="component" value="Unassembled WGS sequence"/>
</dbReference>
<dbReference type="EMBL" id="KN612430">
    <property type="protein sequence ID" value="KHJ75758.1"/>
    <property type="molecule type" value="Genomic_DNA"/>
</dbReference>
<evidence type="ECO:0000313" key="2">
    <source>
        <dbReference type="Proteomes" id="UP000053660"/>
    </source>
</evidence>